<dbReference type="SUPFAM" id="SSF53098">
    <property type="entry name" value="Ribonuclease H-like"/>
    <property type="match status" value="1"/>
</dbReference>
<keyword evidence="4" id="KW-1185">Reference proteome</keyword>
<feature type="compositionally biased region" description="Basic residues" evidence="1">
    <location>
        <begin position="446"/>
        <end position="468"/>
    </location>
</feature>
<reference evidence="3 4" key="1">
    <citation type="submission" date="2022-05" db="EMBL/GenBank/DDBJ databases">
        <authorList>
            <consortium name="Genoscope - CEA"/>
            <person name="William W."/>
        </authorList>
    </citation>
    <scope>NUCLEOTIDE SEQUENCE [LARGE SCALE GENOMIC DNA]</scope>
</reference>
<organism evidence="3 4">
    <name type="scientific">Porites lobata</name>
    <dbReference type="NCBI Taxonomy" id="104759"/>
    <lineage>
        <taxon>Eukaryota</taxon>
        <taxon>Metazoa</taxon>
        <taxon>Cnidaria</taxon>
        <taxon>Anthozoa</taxon>
        <taxon>Hexacorallia</taxon>
        <taxon>Scleractinia</taxon>
        <taxon>Fungiina</taxon>
        <taxon>Poritidae</taxon>
        <taxon>Porites</taxon>
    </lineage>
</organism>
<dbReference type="Gene3D" id="3.30.420.10">
    <property type="entry name" value="Ribonuclease H-like superfamily/Ribonuclease H"/>
    <property type="match status" value="1"/>
</dbReference>
<sequence length="622" mass="68926">MGPLDLCNISETIRTQGICPVLKVRCSYCQGINVLRPSETHRSGTRGPPIFDMSSLAGLGALHTGLGHTQYQGILSVLGLPSMCSKTFKVHERESGRAIERTAKRSCAESTMKERALSAKKVETEEDVTVKIGVSYDMGWRKRGRSYDSSSGVGTAIGVKTGKVLSYSTRNTACRICDVAEREGKQAYRHDCRRNHKGSSKSMESNVAVELFNETVKNGVSYSSYMGEDDTTTESRLKTLVNYEIEKFSDINHSTRTLGSRLYTHKGKVKGLTPTVIVYIQKCFKYCVNQNKNDPISLLAGLNAIVPHAFENHQACSTWCKHNADPDNYCHTDLPGGKDLSGNDLRVCLEDALSPFLTEEAAKKLAPVGSSQRNECLNSIIGTKAPKTRHYGDSESADFRTSAGIAQFNEGYSYITAAGNELGITVSNTTQQYVRSMEQKRAADSKRKKQKAFKKSRKNKKKRKTRKTHSMEAQEGATYETGIGLQEDDGVTNGTLNNLRASLTREEFHKYSEYTIASQTSTTTNTVCQVKNEMIFDLETTGLDRNAEFLQIACIRPDSTVCFERYLLPDTRTIADSATKIHGISVQYKDGGKIMQKNGQNLKATGQRQGLTEFVAFLEKYL</sequence>
<name>A0ABN8PAC0_9CNID</name>
<evidence type="ECO:0000256" key="1">
    <source>
        <dbReference type="SAM" id="MobiDB-lite"/>
    </source>
</evidence>
<feature type="domain" description="Mutator-like transposase" evidence="2">
    <location>
        <begin position="5"/>
        <end position="320"/>
    </location>
</feature>
<evidence type="ECO:0000259" key="2">
    <source>
        <dbReference type="Pfam" id="PF20700"/>
    </source>
</evidence>
<feature type="region of interest" description="Disordered" evidence="1">
    <location>
        <begin position="435"/>
        <end position="487"/>
    </location>
</feature>
<proteinExistence type="predicted"/>
<evidence type="ECO:0000313" key="3">
    <source>
        <dbReference type="EMBL" id="CAH3139606.1"/>
    </source>
</evidence>
<protein>
    <recommendedName>
        <fullName evidence="2">Mutator-like transposase domain-containing protein</fullName>
    </recommendedName>
</protein>
<gene>
    <name evidence="3" type="ORF">PLOB_00040998</name>
</gene>
<dbReference type="InterPro" id="IPR049012">
    <property type="entry name" value="Mutator_transp_dom"/>
</dbReference>
<accession>A0ABN8PAC0</accession>
<feature type="non-terminal residue" evidence="3">
    <location>
        <position position="622"/>
    </location>
</feature>
<dbReference type="Pfam" id="PF20700">
    <property type="entry name" value="Mutator"/>
    <property type="match status" value="1"/>
</dbReference>
<evidence type="ECO:0000313" key="4">
    <source>
        <dbReference type="Proteomes" id="UP001159405"/>
    </source>
</evidence>
<dbReference type="InterPro" id="IPR036397">
    <property type="entry name" value="RNaseH_sf"/>
</dbReference>
<dbReference type="Proteomes" id="UP001159405">
    <property type="component" value="Unassembled WGS sequence"/>
</dbReference>
<comment type="caution">
    <text evidence="3">The sequence shown here is derived from an EMBL/GenBank/DDBJ whole genome shotgun (WGS) entry which is preliminary data.</text>
</comment>
<dbReference type="EMBL" id="CALNXK010000063">
    <property type="protein sequence ID" value="CAH3139606.1"/>
    <property type="molecule type" value="Genomic_DNA"/>
</dbReference>
<dbReference type="InterPro" id="IPR012337">
    <property type="entry name" value="RNaseH-like_sf"/>
</dbReference>